<dbReference type="Proteomes" id="UP000070700">
    <property type="component" value="Unassembled WGS sequence"/>
</dbReference>
<dbReference type="Pfam" id="PF12796">
    <property type="entry name" value="Ank_2"/>
    <property type="match status" value="1"/>
</dbReference>
<dbReference type="AlphaFoldDB" id="A0A194XKT0"/>
<name>A0A194XKT0_MOLSC</name>
<keyword evidence="1" id="KW-0040">ANK repeat</keyword>
<proteinExistence type="predicted"/>
<reference evidence="3 4" key="1">
    <citation type="submission" date="2015-10" db="EMBL/GenBank/DDBJ databases">
        <title>Full genome of DAOMC 229536 Phialocephala scopiformis, a fungal endophyte of spruce producing the potent anti-insectan compound rugulosin.</title>
        <authorList>
            <consortium name="DOE Joint Genome Institute"/>
            <person name="Walker A.K."/>
            <person name="Frasz S.L."/>
            <person name="Seifert K.A."/>
            <person name="Miller J.D."/>
            <person name="Mondo S.J."/>
            <person name="Labutti K."/>
            <person name="Lipzen A."/>
            <person name="Dockter R."/>
            <person name="Kennedy M."/>
            <person name="Grigoriev I.V."/>
            <person name="Spatafora J.W."/>
        </authorList>
    </citation>
    <scope>NUCLEOTIDE SEQUENCE [LARGE SCALE GENOMIC DNA]</scope>
    <source>
        <strain evidence="3 4">CBS 120377</strain>
    </source>
</reference>
<feature type="repeat" description="ANK" evidence="1">
    <location>
        <begin position="618"/>
        <end position="650"/>
    </location>
</feature>
<keyword evidence="4" id="KW-1185">Reference proteome</keyword>
<organism evidence="3 4">
    <name type="scientific">Mollisia scopiformis</name>
    <name type="common">Conifer needle endophyte fungus</name>
    <name type="synonym">Phialocephala scopiformis</name>
    <dbReference type="NCBI Taxonomy" id="149040"/>
    <lineage>
        <taxon>Eukaryota</taxon>
        <taxon>Fungi</taxon>
        <taxon>Dikarya</taxon>
        <taxon>Ascomycota</taxon>
        <taxon>Pezizomycotina</taxon>
        <taxon>Leotiomycetes</taxon>
        <taxon>Helotiales</taxon>
        <taxon>Mollisiaceae</taxon>
        <taxon>Mollisia</taxon>
    </lineage>
</organism>
<evidence type="ECO:0000313" key="3">
    <source>
        <dbReference type="EMBL" id="KUJ20736.1"/>
    </source>
</evidence>
<dbReference type="KEGG" id="psco:LY89DRAFT_716070"/>
<evidence type="ECO:0000256" key="1">
    <source>
        <dbReference type="PROSITE-ProRule" id="PRU00023"/>
    </source>
</evidence>
<dbReference type="RefSeq" id="XP_018075091.1">
    <property type="nucleotide sequence ID" value="XM_018218245.1"/>
</dbReference>
<dbReference type="PROSITE" id="PS50297">
    <property type="entry name" value="ANK_REP_REGION"/>
    <property type="match status" value="1"/>
</dbReference>
<dbReference type="PANTHER" id="PTHR24118">
    <property type="entry name" value="POTE ANKYRIN DOMAIN"/>
    <property type="match status" value="1"/>
</dbReference>
<feature type="compositionally biased region" description="Low complexity" evidence="2">
    <location>
        <begin position="156"/>
        <end position="165"/>
    </location>
</feature>
<dbReference type="InParanoid" id="A0A194XKT0"/>
<evidence type="ECO:0000256" key="2">
    <source>
        <dbReference type="SAM" id="MobiDB-lite"/>
    </source>
</evidence>
<protein>
    <submittedName>
        <fullName evidence="3">Ankyrin</fullName>
    </submittedName>
</protein>
<feature type="region of interest" description="Disordered" evidence="2">
    <location>
        <begin position="151"/>
        <end position="182"/>
    </location>
</feature>
<dbReference type="InterPro" id="IPR002110">
    <property type="entry name" value="Ankyrin_rpt"/>
</dbReference>
<dbReference type="OrthoDB" id="194358at2759"/>
<dbReference type="InterPro" id="IPR036770">
    <property type="entry name" value="Ankyrin_rpt-contain_sf"/>
</dbReference>
<dbReference type="GeneID" id="28827971"/>
<dbReference type="Gene3D" id="1.25.40.20">
    <property type="entry name" value="Ankyrin repeat-containing domain"/>
    <property type="match status" value="2"/>
</dbReference>
<evidence type="ECO:0000313" key="4">
    <source>
        <dbReference type="Proteomes" id="UP000070700"/>
    </source>
</evidence>
<gene>
    <name evidence="3" type="ORF">LY89DRAFT_716070</name>
</gene>
<dbReference type="PANTHER" id="PTHR24118:SF100">
    <property type="entry name" value="FYVE-TYPE DOMAIN-CONTAINING PROTEIN"/>
    <property type="match status" value="1"/>
</dbReference>
<feature type="region of interest" description="Disordered" evidence="2">
    <location>
        <begin position="706"/>
        <end position="729"/>
    </location>
</feature>
<dbReference type="EMBL" id="KQ947409">
    <property type="protein sequence ID" value="KUJ20736.1"/>
    <property type="molecule type" value="Genomic_DNA"/>
</dbReference>
<feature type="compositionally biased region" description="Basic and acidic residues" evidence="2">
    <location>
        <begin position="710"/>
        <end position="729"/>
    </location>
</feature>
<accession>A0A194XKT0</accession>
<dbReference type="SUPFAM" id="SSF48403">
    <property type="entry name" value="Ankyrin repeat"/>
    <property type="match status" value="1"/>
</dbReference>
<dbReference type="PROSITE" id="PS50088">
    <property type="entry name" value="ANK_REPEAT"/>
    <property type="match status" value="1"/>
</dbReference>
<sequence>MAGHLLGDASFKRDIQKQLNNLLQARPNQVRSKGDMTKERLRMLRECKHLRSRERFIVKSKLQEASFPSEIDGYLASFEKDPELSCQLSDPLNASAFPLLHHKQLENDPTPTPTFQPVLNDALFLRGDIDSASVASVNTLDDEVHSFKSKLDSAEAESTSHASSEYQPINPENDADGKDDASIISSTKSTRSLISLTSLKRRLQFRYSTSDLGDIKSLLGRLTISRSSEVSYPHTITTLNIQPIPARIENPVVLPGIYPQYCWEHICHNELARCDDIRLPCNRGPIYQPLGLETHRSIHPNVLFRIRTCAVREEDLESVDTFGNSVLHIAACLGAAPTYLTSMIIMGANIHSLNNADQTFLHLISLSDISAIRDFPALLGALVKRRFNFQQQDHNGQTALHSLTQYSTPWRVLSGMLQSFQFHGIDLPTSRDNRGYTVAEQLREQGFKLSWPYDEEHFLTTPDVASQPQPQKHLRVSSYPTDPQTINSKFLLSASPELLQEYEKHAELLRVIVQAGKNPSFEDSEGRNGLHCLAEVRLDLPTSKEPNDGIDPALNSPWEQYMEQLLLAGVDPNRYDKHGSTPLMSFITHWPTKDEALTTALLNRLIAAGANIHLRNRLGETALHIAVKLGHRAATKVLLSHGANVHARTSTGHGILALGTRYSNRAVHDEVLYAQISLCVCLVANAGAVSAPTILHEWASSDFRVLPDQGPREEGRRSKVDRHGVPVIG</sequence>
<dbReference type="SMART" id="SM00248">
    <property type="entry name" value="ANK"/>
    <property type="match status" value="3"/>
</dbReference>